<evidence type="ECO:0000313" key="1">
    <source>
        <dbReference type="EMBL" id="KAK3255053.1"/>
    </source>
</evidence>
<gene>
    <name evidence="1" type="ORF">CYMTET_35752</name>
</gene>
<comment type="caution">
    <text evidence="1">The sequence shown here is derived from an EMBL/GenBank/DDBJ whole genome shotgun (WGS) entry which is preliminary data.</text>
</comment>
<proteinExistence type="predicted"/>
<reference evidence="1 2" key="1">
    <citation type="journal article" date="2015" name="Genome Biol. Evol.">
        <title>Comparative Genomics of a Bacterivorous Green Alga Reveals Evolutionary Causalities and Consequences of Phago-Mixotrophic Mode of Nutrition.</title>
        <authorList>
            <person name="Burns J.A."/>
            <person name="Paasch A."/>
            <person name="Narechania A."/>
            <person name="Kim E."/>
        </authorList>
    </citation>
    <scope>NUCLEOTIDE SEQUENCE [LARGE SCALE GENOMIC DNA]</scope>
    <source>
        <strain evidence="1 2">PLY_AMNH</strain>
    </source>
</reference>
<name>A0AAE0F8J7_9CHLO</name>
<dbReference type="EMBL" id="LGRX02022865">
    <property type="protein sequence ID" value="KAK3255053.1"/>
    <property type="molecule type" value="Genomic_DNA"/>
</dbReference>
<feature type="non-terminal residue" evidence="1">
    <location>
        <position position="1"/>
    </location>
</feature>
<protein>
    <submittedName>
        <fullName evidence="1">Uncharacterized protein</fullName>
    </submittedName>
</protein>
<dbReference type="Proteomes" id="UP001190700">
    <property type="component" value="Unassembled WGS sequence"/>
</dbReference>
<keyword evidence="2" id="KW-1185">Reference proteome</keyword>
<sequence length="222" mass="25001">VANRIRAMDSPYNNIGITLVTDDFGKEELEHALWQLGDHHGTLFSNVLSLGAHVEGFEGIRLDNSNFDCTPSAECDRLHEAVKAGMIWAAAQMPYEKTILLDTNTVMCNDYALQLVIDGLDKADFAYHSSESAEEAEKNHGLLMFQQAHYPWHPPPNDGGFKYPEMGVFGIRKTAATQEVMSKWMDIYRCDPALKSWSLVYIPKGVPVLKCPPIVWWNVFEP</sequence>
<evidence type="ECO:0000313" key="2">
    <source>
        <dbReference type="Proteomes" id="UP001190700"/>
    </source>
</evidence>
<dbReference type="AlphaFoldDB" id="A0AAE0F8J7"/>
<accession>A0AAE0F8J7</accession>
<organism evidence="1 2">
    <name type="scientific">Cymbomonas tetramitiformis</name>
    <dbReference type="NCBI Taxonomy" id="36881"/>
    <lineage>
        <taxon>Eukaryota</taxon>
        <taxon>Viridiplantae</taxon>
        <taxon>Chlorophyta</taxon>
        <taxon>Pyramimonadophyceae</taxon>
        <taxon>Pyramimonadales</taxon>
        <taxon>Pyramimonadaceae</taxon>
        <taxon>Cymbomonas</taxon>
    </lineage>
</organism>